<evidence type="ECO:0000313" key="3">
    <source>
        <dbReference type="EMBL" id="AFA72014.1"/>
    </source>
</evidence>
<dbReference type="InterPro" id="IPR000944">
    <property type="entry name" value="Tscrpt_reg_Rrf2"/>
</dbReference>
<gene>
    <name evidence="3" type="ordered locus">GPOL_c09510</name>
</gene>
<dbReference type="SUPFAM" id="SSF46785">
    <property type="entry name" value="Winged helix' DNA-binding domain"/>
    <property type="match status" value="1"/>
</dbReference>
<dbReference type="PANTHER" id="PTHR33221">
    <property type="entry name" value="WINGED HELIX-TURN-HELIX TRANSCRIPTIONAL REGULATOR, RRF2 FAMILY"/>
    <property type="match status" value="1"/>
</dbReference>
<dbReference type="GO" id="GO:0005829">
    <property type="term" value="C:cytosol"/>
    <property type="evidence" value="ECO:0007669"/>
    <property type="project" value="TreeGrafter"/>
</dbReference>
<dbReference type="GO" id="GO:0003700">
    <property type="term" value="F:DNA-binding transcription factor activity"/>
    <property type="evidence" value="ECO:0007669"/>
    <property type="project" value="TreeGrafter"/>
</dbReference>
<proteinExistence type="predicted"/>
<dbReference type="eggNOG" id="COG1959">
    <property type="taxonomic scope" value="Bacteria"/>
</dbReference>
<organism evidence="3 4">
    <name type="scientific">Gordonia polyisoprenivorans (strain DSM 44266 / VH2)</name>
    <dbReference type="NCBI Taxonomy" id="1112204"/>
    <lineage>
        <taxon>Bacteria</taxon>
        <taxon>Bacillati</taxon>
        <taxon>Actinomycetota</taxon>
        <taxon>Actinomycetes</taxon>
        <taxon>Mycobacteriales</taxon>
        <taxon>Gordoniaceae</taxon>
        <taxon>Gordonia</taxon>
    </lineage>
</organism>
<keyword evidence="1" id="KW-0238">DNA-binding</keyword>
<dbReference type="PROSITE" id="PS51197">
    <property type="entry name" value="HTH_RRF2_2"/>
    <property type="match status" value="1"/>
</dbReference>
<evidence type="ECO:0000256" key="1">
    <source>
        <dbReference type="ARBA" id="ARBA00023125"/>
    </source>
</evidence>
<sequence>MHLRCKLWSDDHMQLTRFTDIGLRVVMRLAVSDGSMTTRVLAEEMAVPYTHVTKVTGRLAELGVVHSRRGRAGGLVITELGRTARIGWLAASLEGDGEVVDCDGETPCPLRRACRLRGALAAARRAFFDSLDDVTVGDLVIDPTGAVLLSLDSPRRAEATTHGRAESHSQAE</sequence>
<comment type="cofactor">
    <cofactor evidence="2">
        <name>[2Fe-2S] cluster</name>
        <dbReference type="ChEBI" id="CHEBI:190135"/>
    </cofactor>
</comment>
<dbReference type="KEGG" id="gpo:GPOL_c09510"/>
<dbReference type="STRING" id="1112204.GPOL_c09510"/>
<dbReference type="InterPro" id="IPR036388">
    <property type="entry name" value="WH-like_DNA-bd_sf"/>
</dbReference>
<evidence type="ECO:0000256" key="2">
    <source>
        <dbReference type="ARBA" id="ARBA00034078"/>
    </source>
</evidence>
<accession>H6MZM7</accession>
<dbReference type="Pfam" id="PF02082">
    <property type="entry name" value="Rrf2"/>
    <property type="match status" value="1"/>
</dbReference>
<keyword evidence="4" id="KW-1185">Reference proteome</keyword>
<reference evidence="3 4" key="1">
    <citation type="journal article" date="2012" name="Appl. Environ. Microbiol.">
        <title>Involvement of two latex-clearing proteins during rubber degradation and insights into the subsequent degradation pathway revealed by the genome sequence of Gordonia polyisoprenivorans strain VH2.</title>
        <authorList>
            <person name="Hiessl S."/>
            <person name="Schuldes J."/>
            <person name="Thurmer A."/>
            <person name="Halbsguth T."/>
            <person name="Broker D."/>
            <person name="Angelov A."/>
            <person name="Liebl W."/>
            <person name="Daniel R."/>
            <person name="Steinbuchel A."/>
        </authorList>
    </citation>
    <scope>NUCLEOTIDE SEQUENCE [LARGE SCALE GENOMIC DNA]</scope>
    <source>
        <strain evidence="4">DSM 44266 / VH2</strain>
    </source>
</reference>
<dbReference type="InterPro" id="IPR036390">
    <property type="entry name" value="WH_DNA-bd_sf"/>
</dbReference>
<protein>
    <submittedName>
        <fullName evidence="3">Putative transcriptional regulator</fullName>
    </submittedName>
</protein>
<evidence type="ECO:0000313" key="4">
    <source>
        <dbReference type="Proteomes" id="UP000009154"/>
    </source>
</evidence>
<dbReference type="Proteomes" id="UP000009154">
    <property type="component" value="Chromosome"/>
</dbReference>
<dbReference type="Gene3D" id="1.10.10.10">
    <property type="entry name" value="Winged helix-like DNA-binding domain superfamily/Winged helix DNA-binding domain"/>
    <property type="match status" value="1"/>
</dbReference>
<dbReference type="PANTHER" id="PTHR33221:SF4">
    <property type="entry name" value="HTH-TYPE TRANSCRIPTIONAL REPRESSOR NSRR"/>
    <property type="match status" value="1"/>
</dbReference>
<dbReference type="HOGENOM" id="CLU_107144_2_0_11"/>
<dbReference type="EMBL" id="CP003119">
    <property type="protein sequence ID" value="AFA72014.1"/>
    <property type="molecule type" value="Genomic_DNA"/>
</dbReference>
<dbReference type="AlphaFoldDB" id="H6MZM7"/>
<dbReference type="GO" id="GO:0003677">
    <property type="term" value="F:DNA binding"/>
    <property type="evidence" value="ECO:0007669"/>
    <property type="project" value="UniProtKB-KW"/>
</dbReference>
<name>H6MZM7_GORPV</name>